<sequence length="283" mass="32694">MNKKFLSLSKLHKAIFFVGIFMLILNISILIHYFKIYGIEKTIDQLKSSGADQLIGKGTKNNEFFPNAIAMMFSQLSTFTMISNMVLAISMIVYGLNPDKQKAQSFFFFAVVNITITFLIYWTLIFYFSLKNGTWTHLERAIPSFILHAINPAIGFILLGFARKSITLKTYQIWMTNIMVLSYFLYAFTMFFIADPIKELNPNLDKTVDVYTKYNIVVYKFLNFKQPLFYKGGKLGIVILLDIFMFIIGGFLTPGLAWFWKGVYRINILKLQPKETAQEIPQV</sequence>
<evidence type="ECO:0000256" key="1">
    <source>
        <dbReference type="SAM" id="Phobius"/>
    </source>
</evidence>
<dbReference type="AlphaFoldDB" id="A0AAP4EKE3"/>
<feature type="transmembrane region" description="Helical" evidence="1">
    <location>
        <begin position="235"/>
        <end position="260"/>
    </location>
</feature>
<proteinExistence type="predicted"/>
<keyword evidence="1" id="KW-1133">Transmembrane helix</keyword>
<dbReference type="NCBIfam" id="NF046009">
    <property type="entry name" value="MAGa3780_fam"/>
    <property type="match status" value="1"/>
</dbReference>
<keyword evidence="1" id="KW-0472">Membrane</keyword>
<feature type="transmembrane region" description="Helical" evidence="1">
    <location>
        <begin position="174"/>
        <end position="194"/>
    </location>
</feature>
<feature type="transmembrane region" description="Helical" evidence="1">
    <location>
        <begin position="142"/>
        <end position="162"/>
    </location>
</feature>
<dbReference type="Proteomes" id="UP001233782">
    <property type="component" value="Unassembled WGS sequence"/>
</dbReference>
<reference evidence="2" key="1">
    <citation type="submission" date="2023-04" db="EMBL/GenBank/DDBJ databases">
        <title>Genomes of recent Mycoplasma hyosynoviae isolates 2023.</title>
        <authorList>
            <person name="Spergser J."/>
        </authorList>
    </citation>
    <scope>NUCLEOTIDE SEQUENCE</scope>
    <source>
        <strain evidence="2">SN1J23N</strain>
    </source>
</reference>
<feature type="transmembrane region" description="Helical" evidence="1">
    <location>
        <begin position="106"/>
        <end position="130"/>
    </location>
</feature>
<comment type="caution">
    <text evidence="2">The sequence shown here is derived from an EMBL/GenBank/DDBJ whole genome shotgun (WGS) entry which is preliminary data.</text>
</comment>
<evidence type="ECO:0000313" key="2">
    <source>
        <dbReference type="EMBL" id="MDI3047886.1"/>
    </source>
</evidence>
<gene>
    <name evidence="2" type="ORF">QJ129_01230</name>
</gene>
<evidence type="ECO:0000313" key="3">
    <source>
        <dbReference type="Proteomes" id="UP001233782"/>
    </source>
</evidence>
<feature type="transmembrane region" description="Helical" evidence="1">
    <location>
        <begin position="14"/>
        <end position="34"/>
    </location>
</feature>
<protein>
    <submittedName>
        <fullName evidence="2">Uncharacterized protein</fullName>
    </submittedName>
</protein>
<dbReference type="EMBL" id="JASBCP010000001">
    <property type="protein sequence ID" value="MDI3047886.1"/>
    <property type="molecule type" value="Genomic_DNA"/>
</dbReference>
<dbReference type="RefSeq" id="WP_273569288.1">
    <property type="nucleotide sequence ID" value="NZ_JAQRAI010000005.1"/>
</dbReference>
<name>A0AAP4EKE3_9BACT</name>
<feature type="transmembrane region" description="Helical" evidence="1">
    <location>
        <begin position="68"/>
        <end position="94"/>
    </location>
</feature>
<accession>A0AAP4EKE3</accession>
<organism evidence="2 3">
    <name type="scientific">Metamycoplasma hyosynoviae</name>
    <dbReference type="NCBI Taxonomy" id="29559"/>
    <lineage>
        <taxon>Bacteria</taxon>
        <taxon>Bacillati</taxon>
        <taxon>Mycoplasmatota</taxon>
        <taxon>Mycoplasmoidales</taxon>
        <taxon>Metamycoplasmataceae</taxon>
        <taxon>Metamycoplasma</taxon>
    </lineage>
</organism>
<keyword evidence="1" id="KW-0812">Transmembrane</keyword>